<dbReference type="AlphaFoldDB" id="A0AAE0I6P5"/>
<name>A0AAE0I6P5_9PEZI</name>
<feature type="region of interest" description="Disordered" evidence="1">
    <location>
        <begin position="78"/>
        <end position="129"/>
    </location>
</feature>
<evidence type="ECO:0000259" key="2">
    <source>
        <dbReference type="Pfam" id="PF14420"/>
    </source>
</evidence>
<gene>
    <name evidence="3" type="ORF">B0H66DRAFT_624042</name>
</gene>
<evidence type="ECO:0000256" key="1">
    <source>
        <dbReference type="SAM" id="MobiDB-lite"/>
    </source>
</evidence>
<dbReference type="InterPro" id="IPR025676">
    <property type="entry name" value="Clr5_dom"/>
</dbReference>
<accession>A0AAE0I6P5</accession>
<evidence type="ECO:0000313" key="4">
    <source>
        <dbReference type="Proteomes" id="UP001283341"/>
    </source>
</evidence>
<reference evidence="3" key="2">
    <citation type="submission" date="2023-06" db="EMBL/GenBank/DDBJ databases">
        <authorList>
            <consortium name="Lawrence Berkeley National Laboratory"/>
            <person name="Haridas S."/>
            <person name="Hensen N."/>
            <person name="Bonometti L."/>
            <person name="Westerberg I."/>
            <person name="Brannstrom I.O."/>
            <person name="Guillou S."/>
            <person name="Cros-Aarteil S."/>
            <person name="Calhoun S."/>
            <person name="Kuo A."/>
            <person name="Mondo S."/>
            <person name="Pangilinan J."/>
            <person name="Riley R."/>
            <person name="Labutti K."/>
            <person name="Andreopoulos B."/>
            <person name="Lipzen A."/>
            <person name="Chen C."/>
            <person name="Yanf M."/>
            <person name="Daum C."/>
            <person name="Ng V."/>
            <person name="Clum A."/>
            <person name="Steindorff A."/>
            <person name="Ohm R."/>
            <person name="Martin F."/>
            <person name="Silar P."/>
            <person name="Natvig D."/>
            <person name="Lalanne C."/>
            <person name="Gautier V."/>
            <person name="Ament-Velasquez S.L."/>
            <person name="Kruys A."/>
            <person name="Hutchinson M.I."/>
            <person name="Powell A.J."/>
            <person name="Barry K."/>
            <person name="Miller A.N."/>
            <person name="Grigoriev I.V."/>
            <person name="Debuchy R."/>
            <person name="Gladieux P."/>
            <person name="Thoren M.H."/>
            <person name="Johannesson H."/>
        </authorList>
    </citation>
    <scope>NUCLEOTIDE SEQUENCE</scope>
    <source>
        <strain evidence="3">CBS 118394</strain>
    </source>
</reference>
<dbReference type="EMBL" id="JAUEDM010000004">
    <property type="protein sequence ID" value="KAK3319350.1"/>
    <property type="molecule type" value="Genomic_DNA"/>
</dbReference>
<dbReference type="Proteomes" id="UP001283341">
    <property type="component" value="Unassembled WGS sequence"/>
</dbReference>
<feature type="domain" description="Clr5" evidence="2">
    <location>
        <begin position="25"/>
        <end position="78"/>
    </location>
</feature>
<keyword evidence="4" id="KW-1185">Reference proteome</keyword>
<evidence type="ECO:0000313" key="3">
    <source>
        <dbReference type="EMBL" id="KAK3319350.1"/>
    </source>
</evidence>
<comment type="caution">
    <text evidence="3">The sequence shown here is derived from an EMBL/GenBank/DDBJ whole genome shotgun (WGS) entry which is preliminary data.</text>
</comment>
<proteinExistence type="predicted"/>
<sequence>MTDSPRNKDWSFVNNAQINAPRIQDEVWESHKATILREYKDKGKTLEDVMKYMAQKHGFVATKRQYIHRIGTKWAVKKYKNGESSNRPRKPKRAPSPDNPEDDGSLTPAVKSEEQSFHSIPLPPRGRDKPVVQPCMDQYPIIEPYVLNLDAPNAEIWYRLLADMLAASGDQQSAFQIYAALFRELCRQNSPDLALAHACVSTAQTNTQFKEAQDIIELAANVVQESVAEPGTWDEFFDDALTAHSYDRPENSLNALDQYAEKLIEPNGPIDPRSSEFTKTLKLRSPALDIPLYLHVDYAGLRYNEDDGGDFFTETDPGLDVDKILRQFLDQQPAFADGLLDRPRGEDTQLLSKIPCLRECVGWCIEVLEQTPAIPEDIWTVGINDGDELQTTYKVLCSLWRTWITWIQNPFRYPSTSWSEHTVEQLGIPASSLLTTVVCMIMATNPTVEAGADNYYNAAATIQCIRRKASILNSTDPQTLLRRFLYQVRETSELRMTTTRLNNGPNVPLSTIAPFRKIIASALNLDLPALPEGTIIHPLIFPDLDKPGVAVVEERQRSSSAPEMGLVSHTTYSEPFSSVQWAG</sequence>
<protein>
    <recommendedName>
        <fullName evidence="2">Clr5 domain-containing protein</fullName>
    </recommendedName>
</protein>
<reference evidence="3" key="1">
    <citation type="journal article" date="2023" name="Mol. Phylogenet. Evol.">
        <title>Genome-scale phylogeny and comparative genomics of the fungal order Sordariales.</title>
        <authorList>
            <person name="Hensen N."/>
            <person name="Bonometti L."/>
            <person name="Westerberg I."/>
            <person name="Brannstrom I.O."/>
            <person name="Guillou S."/>
            <person name="Cros-Aarteil S."/>
            <person name="Calhoun S."/>
            <person name="Haridas S."/>
            <person name="Kuo A."/>
            <person name="Mondo S."/>
            <person name="Pangilinan J."/>
            <person name="Riley R."/>
            <person name="LaButti K."/>
            <person name="Andreopoulos B."/>
            <person name="Lipzen A."/>
            <person name="Chen C."/>
            <person name="Yan M."/>
            <person name="Daum C."/>
            <person name="Ng V."/>
            <person name="Clum A."/>
            <person name="Steindorff A."/>
            <person name="Ohm R.A."/>
            <person name="Martin F."/>
            <person name="Silar P."/>
            <person name="Natvig D.O."/>
            <person name="Lalanne C."/>
            <person name="Gautier V."/>
            <person name="Ament-Velasquez S.L."/>
            <person name="Kruys A."/>
            <person name="Hutchinson M.I."/>
            <person name="Powell A.J."/>
            <person name="Barry K."/>
            <person name="Miller A.N."/>
            <person name="Grigoriev I.V."/>
            <person name="Debuchy R."/>
            <person name="Gladieux P."/>
            <person name="Hiltunen Thoren M."/>
            <person name="Johannesson H."/>
        </authorList>
    </citation>
    <scope>NUCLEOTIDE SEQUENCE</scope>
    <source>
        <strain evidence="3">CBS 118394</strain>
    </source>
</reference>
<organism evidence="3 4">
    <name type="scientific">Apodospora peruviana</name>
    <dbReference type="NCBI Taxonomy" id="516989"/>
    <lineage>
        <taxon>Eukaryota</taxon>
        <taxon>Fungi</taxon>
        <taxon>Dikarya</taxon>
        <taxon>Ascomycota</taxon>
        <taxon>Pezizomycotina</taxon>
        <taxon>Sordariomycetes</taxon>
        <taxon>Sordariomycetidae</taxon>
        <taxon>Sordariales</taxon>
        <taxon>Lasiosphaeriaceae</taxon>
        <taxon>Apodospora</taxon>
    </lineage>
</organism>
<dbReference type="Pfam" id="PF14420">
    <property type="entry name" value="Clr5"/>
    <property type="match status" value="1"/>
</dbReference>